<comment type="pathway">
    <text evidence="1">Glycan metabolism; bacterial cellulose biosynthesis.</text>
</comment>
<keyword evidence="1" id="KW-0997">Cell inner membrane</keyword>
<comment type="subcellular location">
    <subcellularLocation>
        <location evidence="1">Cell inner membrane</location>
    </subcellularLocation>
</comment>
<dbReference type="Proteomes" id="UP000565745">
    <property type="component" value="Unassembled WGS sequence"/>
</dbReference>
<comment type="similarity">
    <text evidence="1">Belongs to the AcsB/BcsB family.</text>
</comment>
<dbReference type="Pfam" id="PF03170">
    <property type="entry name" value="BcsB"/>
    <property type="match status" value="1"/>
</dbReference>
<dbReference type="AlphaFoldDB" id="A0A7W6M8W1"/>
<dbReference type="GO" id="GO:0030244">
    <property type="term" value="P:cellulose biosynthetic process"/>
    <property type="evidence" value="ECO:0007669"/>
    <property type="project" value="UniProtKB-KW"/>
</dbReference>
<dbReference type="GO" id="GO:0006011">
    <property type="term" value="P:UDP-alpha-D-glucose metabolic process"/>
    <property type="evidence" value="ECO:0007669"/>
    <property type="project" value="InterPro"/>
</dbReference>
<sequence length="523" mass="56007">MRIIGIGLLAFLLTGAALLFSSLDIWHKGVRKFTETLSGPQLAFETSAPLASASAAANAVMHRNNAANPIILSGLPAYQSAVFSLPIDARATAGTLQIDATHQVLAGVQGTLRIAINNTRRGELLLKPGEVRRSLRIDLTAEELASDRLVVSFSQVGDGDHAGCASNSRIQAVTEVETTSALYLTTDSPLESTRDRVLAWGDQIIVGWPAWLASEEQPRRLALGAELSRQGQDLRFVEDGASVALTTDGLRELLQTSSTDISSRTIWPMAVATTGANAGIRRFQKSTSWRTRYDLDDVENNVMPTTFDVDLTLGFLDDGAVWTVTTTLNNRILQMDRVPTGQNTYRAEIALPEDMHDKVNVIEVTAASSADVDGICTLGPELIAEMHPTSQLRGVGPVFETQTSAVKSMLSSFTAVGVVDVPSLSATEATVVSGLIAKLVPTDTKILPIRQTVNLLPFSRADLGSLAELDVTSGTTWIAYNPVNGEEIRAQPASAEVIAQLQRTPVAGIIIQTDNLLRAGMVQ</sequence>
<evidence type="ECO:0000256" key="1">
    <source>
        <dbReference type="RuleBase" id="RU365021"/>
    </source>
</evidence>
<keyword evidence="1" id="KW-1003">Cell membrane</keyword>
<dbReference type="RefSeq" id="WP_025056599.1">
    <property type="nucleotide sequence ID" value="NZ_JACIFU010000002.1"/>
</dbReference>
<proteinExistence type="inferred from homology"/>
<evidence type="ECO:0000313" key="3">
    <source>
        <dbReference type="Proteomes" id="UP000565745"/>
    </source>
</evidence>
<keyword evidence="1" id="KW-0973">c-di-GMP</keyword>
<accession>A0A7W6M8W1</accession>
<protein>
    <recommendedName>
        <fullName evidence="1">Cyclic di-GMP-binding protein</fullName>
    </recommendedName>
    <alternativeName>
        <fullName evidence="1">Cellulose synthase regulatory subunit</fullName>
    </alternativeName>
</protein>
<dbReference type="OrthoDB" id="7838463at2"/>
<organism evidence="2 3">
    <name type="scientific">Sulfitobacter noctilucicola</name>
    <dbReference type="NCBI Taxonomy" id="1342301"/>
    <lineage>
        <taxon>Bacteria</taxon>
        <taxon>Pseudomonadati</taxon>
        <taxon>Pseudomonadota</taxon>
        <taxon>Alphaproteobacteria</taxon>
        <taxon>Rhodobacterales</taxon>
        <taxon>Roseobacteraceae</taxon>
        <taxon>Sulfitobacter</taxon>
    </lineage>
</organism>
<keyword evidence="3" id="KW-1185">Reference proteome</keyword>
<comment type="caution">
    <text evidence="2">The sequence shown here is derived from an EMBL/GenBank/DDBJ whole genome shotgun (WGS) entry which is preliminary data.</text>
</comment>
<keyword evidence="1" id="KW-0472">Membrane</keyword>
<dbReference type="UniPathway" id="UPA00694"/>
<keyword evidence="1" id="KW-0135">Cellulose biosynthesis</keyword>
<comment type="subunit">
    <text evidence="1">Tightly associated with the cellulose synthase catalytic subunit.</text>
</comment>
<dbReference type="EMBL" id="JACIFU010000002">
    <property type="protein sequence ID" value="MBB4174604.1"/>
    <property type="molecule type" value="Genomic_DNA"/>
</dbReference>
<dbReference type="InterPro" id="IPR018513">
    <property type="entry name" value="Cell_synthase_bac"/>
</dbReference>
<gene>
    <name evidence="2" type="ORF">GGR93_002377</name>
</gene>
<name>A0A7W6M8W1_9RHOB</name>
<reference evidence="2 3" key="1">
    <citation type="submission" date="2020-08" db="EMBL/GenBank/DDBJ databases">
        <title>Genomic Encyclopedia of Type Strains, Phase IV (KMG-IV): sequencing the most valuable type-strain genomes for metagenomic binning, comparative biology and taxonomic classification.</title>
        <authorList>
            <person name="Goeker M."/>
        </authorList>
    </citation>
    <scope>NUCLEOTIDE SEQUENCE [LARGE SCALE GENOMIC DNA]</scope>
    <source>
        <strain evidence="2 3">DSM 101015</strain>
    </source>
</reference>
<evidence type="ECO:0000313" key="2">
    <source>
        <dbReference type="EMBL" id="MBB4174604.1"/>
    </source>
</evidence>
<comment type="function">
    <text evidence="1">Binds the cellulose synthase activator, bis-(3'-5') cyclic diguanylic acid (c-di-GMP).</text>
</comment>
<dbReference type="GO" id="GO:0005886">
    <property type="term" value="C:plasma membrane"/>
    <property type="evidence" value="ECO:0007669"/>
    <property type="project" value="UniProtKB-SubCell"/>
</dbReference>